<gene>
    <name evidence="1" type="ORF">QZM52_28400</name>
</gene>
<dbReference type="Proteomes" id="UP001171606">
    <property type="component" value="Unassembled WGS sequence"/>
</dbReference>
<proteinExistence type="predicted"/>
<evidence type="ECO:0000313" key="1">
    <source>
        <dbReference type="EMBL" id="MDN7935199.1"/>
    </source>
</evidence>
<protein>
    <submittedName>
        <fullName evidence="1">Uncharacterized protein</fullName>
    </submittedName>
</protein>
<dbReference type="EMBL" id="JAUJSQ010000014">
    <property type="protein sequence ID" value="MDN7935199.1"/>
    <property type="molecule type" value="Genomic_DNA"/>
</dbReference>
<comment type="caution">
    <text evidence="1">The sequence shown here is derived from an EMBL/GenBank/DDBJ whole genome shotgun (WGS) entry which is preliminary data.</text>
</comment>
<name>A0ABT8PJ69_9BURK</name>
<reference evidence="1" key="1">
    <citation type="submission" date="2023-07" db="EMBL/GenBank/DDBJ databases">
        <title>A collection of bacterial strains from the Burkholderia cepacia Research Laboratory and Repository.</title>
        <authorList>
            <person name="Lipuma J."/>
            <person name="Spilker T."/>
            <person name="Caverly L."/>
        </authorList>
    </citation>
    <scope>NUCLEOTIDE SEQUENCE</scope>
    <source>
        <strain evidence="1">AU42020</strain>
    </source>
</reference>
<keyword evidence="2" id="KW-1185">Reference proteome</keyword>
<accession>A0ABT8PJ69</accession>
<sequence length="151" mass="16358">MSLSIATKGLLTGAVYQLMHKSIVQNKVRGSDLAKALRRVENAATAIHQDGIVLDPYVKSSLKTSLDSLRITLIGQNSAVFRRKMKKLDGIDALVMSLPTVEQTFPEKDRALIRAAYRGRDTDTAASAHNGQLFALTSPGLAERYGQSSTA</sequence>
<dbReference type="RefSeq" id="WP_226288761.1">
    <property type="nucleotide sequence ID" value="NZ_JAUJSQ010000014.1"/>
</dbReference>
<organism evidence="1 2">
    <name type="scientific">Burkholderia metallica</name>
    <dbReference type="NCBI Taxonomy" id="488729"/>
    <lineage>
        <taxon>Bacteria</taxon>
        <taxon>Pseudomonadati</taxon>
        <taxon>Pseudomonadota</taxon>
        <taxon>Betaproteobacteria</taxon>
        <taxon>Burkholderiales</taxon>
        <taxon>Burkholderiaceae</taxon>
        <taxon>Burkholderia</taxon>
        <taxon>Burkholderia cepacia complex</taxon>
    </lineage>
</organism>
<evidence type="ECO:0000313" key="2">
    <source>
        <dbReference type="Proteomes" id="UP001171606"/>
    </source>
</evidence>